<evidence type="ECO:0000313" key="2">
    <source>
        <dbReference type="EMBL" id="KAG5852787.1"/>
    </source>
</evidence>
<feature type="compositionally biased region" description="Acidic residues" evidence="1">
    <location>
        <begin position="126"/>
        <end position="135"/>
    </location>
</feature>
<feature type="region of interest" description="Disordered" evidence="1">
    <location>
        <begin position="354"/>
        <end position="412"/>
    </location>
</feature>
<dbReference type="AlphaFoldDB" id="A0A9D3MRZ1"/>
<dbReference type="GO" id="GO:0043066">
    <property type="term" value="P:negative regulation of apoptotic process"/>
    <property type="evidence" value="ECO:0007669"/>
    <property type="project" value="TreeGrafter"/>
</dbReference>
<keyword evidence="3" id="KW-1185">Reference proteome</keyword>
<proteinExistence type="predicted"/>
<reference evidence="2" key="1">
    <citation type="submission" date="2021-01" db="EMBL/GenBank/DDBJ databases">
        <title>A chromosome-scale assembly of European eel, Anguilla anguilla.</title>
        <authorList>
            <person name="Henkel C."/>
            <person name="Jong-Raadsen S.A."/>
            <person name="Dufour S."/>
            <person name="Weltzien F.-A."/>
            <person name="Palstra A.P."/>
            <person name="Pelster B."/>
            <person name="Spaink H.P."/>
            <person name="Van Den Thillart G.E."/>
            <person name="Jansen H."/>
            <person name="Zahm M."/>
            <person name="Klopp C."/>
            <person name="Cedric C."/>
            <person name="Louis A."/>
            <person name="Berthelot C."/>
            <person name="Parey E."/>
            <person name="Roest Crollius H."/>
            <person name="Montfort J."/>
            <person name="Robinson-Rechavi M."/>
            <person name="Bucao C."/>
            <person name="Bouchez O."/>
            <person name="Gislard M."/>
            <person name="Lluch J."/>
            <person name="Milhes M."/>
            <person name="Lampietro C."/>
            <person name="Lopez Roques C."/>
            <person name="Donnadieu C."/>
            <person name="Braasch I."/>
            <person name="Desvignes T."/>
            <person name="Postlethwait J."/>
            <person name="Bobe J."/>
            <person name="Guiguen Y."/>
            <person name="Dirks R."/>
        </authorList>
    </citation>
    <scope>NUCLEOTIDE SEQUENCE</scope>
    <source>
        <strain evidence="2">Tag_6206</strain>
        <tissue evidence="2">Liver</tissue>
    </source>
</reference>
<feature type="compositionally biased region" description="Low complexity" evidence="1">
    <location>
        <begin position="27"/>
        <end position="48"/>
    </location>
</feature>
<evidence type="ECO:0000313" key="3">
    <source>
        <dbReference type="Proteomes" id="UP001044222"/>
    </source>
</evidence>
<dbReference type="EMBL" id="JAFIRN010000003">
    <property type="protein sequence ID" value="KAG5852787.1"/>
    <property type="molecule type" value="Genomic_DNA"/>
</dbReference>
<protein>
    <submittedName>
        <fullName evidence="2">Uncharacterized protein</fullName>
    </submittedName>
</protein>
<feature type="compositionally biased region" description="Basic residues" evidence="1">
    <location>
        <begin position="207"/>
        <end position="226"/>
    </location>
</feature>
<name>A0A9D3MRZ1_ANGAN</name>
<dbReference type="PANTHER" id="PTHR46745">
    <property type="entry name" value="TSC22 DOMAIN FAMILY PROTEIN 1"/>
    <property type="match status" value="1"/>
</dbReference>
<comment type="caution">
    <text evidence="2">The sequence shown here is derived from an EMBL/GenBank/DDBJ whole genome shotgun (WGS) entry which is preliminary data.</text>
</comment>
<accession>A0A9D3MRZ1</accession>
<feature type="compositionally biased region" description="Pro residues" evidence="1">
    <location>
        <begin position="387"/>
        <end position="412"/>
    </location>
</feature>
<feature type="compositionally biased region" description="Low complexity" evidence="1">
    <location>
        <begin position="68"/>
        <end position="95"/>
    </location>
</feature>
<organism evidence="2 3">
    <name type="scientific">Anguilla anguilla</name>
    <name type="common">European freshwater eel</name>
    <name type="synonym">Muraena anguilla</name>
    <dbReference type="NCBI Taxonomy" id="7936"/>
    <lineage>
        <taxon>Eukaryota</taxon>
        <taxon>Metazoa</taxon>
        <taxon>Chordata</taxon>
        <taxon>Craniata</taxon>
        <taxon>Vertebrata</taxon>
        <taxon>Euteleostomi</taxon>
        <taxon>Actinopterygii</taxon>
        <taxon>Neopterygii</taxon>
        <taxon>Teleostei</taxon>
        <taxon>Anguilliformes</taxon>
        <taxon>Anguillidae</taxon>
        <taxon>Anguilla</taxon>
    </lineage>
</organism>
<feature type="region of interest" description="Disordered" evidence="1">
    <location>
        <begin position="119"/>
        <end position="242"/>
    </location>
</feature>
<dbReference type="GO" id="GO:0005634">
    <property type="term" value="C:nucleus"/>
    <property type="evidence" value="ECO:0007669"/>
    <property type="project" value="TreeGrafter"/>
</dbReference>
<gene>
    <name evidence="2" type="ORF">ANANG_G00066270</name>
</gene>
<evidence type="ECO:0000256" key="1">
    <source>
        <dbReference type="SAM" id="MobiDB-lite"/>
    </source>
</evidence>
<dbReference type="PANTHER" id="PTHR46745:SF1">
    <property type="entry name" value="TSC22 DOMAIN FAMILY PROTEIN 1"/>
    <property type="match status" value="1"/>
</dbReference>
<dbReference type="Proteomes" id="UP001044222">
    <property type="component" value="Unassembled WGS sequence"/>
</dbReference>
<feature type="compositionally biased region" description="Polar residues" evidence="1">
    <location>
        <begin position="163"/>
        <end position="172"/>
    </location>
</feature>
<sequence length="412" mass="41472">MHHSESAGDSASIRKMAHPAIFPRRGSNTGSSSASALTTAASASVSNNIIPTDDYQSPLVIQPPPPAGSSSPGPQHHPQSLNLLSQSQLHSQTLQAGAQVKKKSGFQITSVTPAQISVSTNNSITEDTESCDDLDESHTEDLSSSEILDVSLSRATDMGGPGRSSSEETLNNFHEAESPGVLSPNQPPHPLSHGSQHGPMVNGTAHHLPHQQHSHSHHPNLGHHRQVPPSQPTSGLPVGGGVSVAGASSSGALSGIAQKLPASLVAAAENTHVSKPATLPQPVPASSSGTGAPSMPAVSAFNMVNPSISNVSDVNMLRSSGRSLSAGLLNARSGSAGMDSGGLNASLIQQQSGTQAMAAASGGSPGVMRPGVGGVAPPPAVTSAPPQQAPAPPQPCPRPAPLLPPPAPASGW</sequence>
<feature type="region of interest" description="Disordered" evidence="1">
    <location>
        <begin position="1"/>
        <end position="99"/>
    </location>
</feature>
<dbReference type="GO" id="GO:0005829">
    <property type="term" value="C:cytosol"/>
    <property type="evidence" value="ECO:0007669"/>
    <property type="project" value="TreeGrafter"/>
</dbReference>
<dbReference type="GO" id="GO:0008284">
    <property type="term" value="P:positive regulation of cell population proliferation"/>
    <property type="evidence" value="ECO:0007669"/>
    <property type="project" value="TreeGrafter"/>
</dbReference>